<dbReference type="RefSeq" id="WP_079259490.1">
    <property type="nucleotide sequence ID" value="NZ_CP019458.1"/>
</dbReference>
<feature type="region of interest" description="Disordered" evidence="1">
    <location>
        <begin position="642"/>
        <end position="675"/>
    </location>
</feature>
<keyword evidence="4" id="KW-1185">Reference proteome</keyword>
<dbReference type="EMBL" id="CP019458">
    <property type="protein sequence ID" value="AQA14848.1"/>
    <property type="molecule type" value="Genomic_DNA"/>
</dbReference>
<feature type="compositionally biased region" description="Basic residues" evidence="1">
    <location>
        <begin position="658"/>
        <end position="670"/>
    </location>
</feature>
<organism evidence="3 4">
    <name type="scientific">Streptomyces autolyticus</name>
    <dbReference type="NCBI Taxonomy" id="75293"/>
    <lineage>
        <taxon>Bacteria</taxon>
        <taxon>Bacillati</taxon>
        <taxon>Actinomycetota</taxon>
        <taxon>Actinomycetes</taxon>
        <taxon>Kitasatosporales</taxon>
        <taxon>Streptomycetaceae</taxon>
        <taxon>Streptomyces</taxon>
    </lineage>
</organism>
<proteinExistence type="predicted"/>
<dbReference type="Proteomes" id="UP000187851">
    <property type="component" value="Chromosome"/>
</dbReference>
<feature type="domain" description="pPIWI-RE three-gene island" evidence="2">
    <location>
        <begin position="25"/>
        <end position="184"/>
    </location>
</feature>
<dbReference type="InterPro" id="IPR027417">
    <property type="entry name" value="P-loop_NTPase"/>
</dbReference>
<sequence length="1174" mass="131434">MRKRSTEFLGLIALMRKSPSSDKLKHAQYEALCDVELGLHLQRRLMPGAPAREAWALFSGYPFAAARGIGGSPSSEAMLRAARYSLWPLRRPSAWSDALETYQKRDRRLRAFDVPDKEQAAALRPLNVAPDRFDVYDQLLSQAPPLRGEPQAIAQPGANAFPVGRTVATVHLPELSLPAPRGHDVNRLPVGRGEARRFSRQDLLRTAASMDKVLDLNWTGRLADIWFFVPGSDGYEPDQRFTVDGLQHLLGIVGAGKSTLRDVIAIHLAEQELRTTVVVGDVAEQLKLVQLYNVYTDGVAAPVIGASGKEQHAQRLHRRLAGRGRNSLLAHHDPGFAYLSTSCALNALRADEESHGGADELLAFNEAPCSRLRPVRRRPPLTDATGEPLWAERKLACPFWTTCPRHQGARRLVDADIWVATPQSLIDAAVPWPQNGERLHYFELACRRSDLVIVDEADRVQTQLDQMFAPAIPLVNANGGLAFLDDVTAHMIRELAVGGRTQLSDRDVENWSTSVGTASIATSRLMAMLVADRGLRDWVKGGYFSSWSLQLKLVDTRYARLEDGTFATDDAQPREELIKLLDAFRDDPFGDEFPGEDRDRWELDVLLGRILHTTRPDRTADHLADRIHQLFDLDPLLEAKRRESDEKRERQERERRKSTAKRRGARRSQRPARDIPPFDAEKWRAEFVRRFEFTMYLCALEPKLALINTMWPRVAAALNLGFNKMYRRPSDYGPMVPEAPMSNVLGFQFLVDGPDDGGVRGGELRFFRCSGIGRQLLRVMPDLPTVDGRPRTNVLLMSGSSWAGVSSKYHVPVPVGVIIEPGPEAITPVVEETHMRFEFTYAGRTPRRLSGADLSQRAGILRDMVTELGDRGEDGTAAPLERELAGLPEERRHILLLVGSYEEAAVVADALHTMTYLGKRPWRGRVVRLVSDDAEISEPSSSEGDEHHAGVLRRGDVETLAETRAEILVAPLLAVERGHNILNEDKKAAIGSVYFLARPNPRPDDLGLAVNAVNHWIVQAMDNGQFDQWVRGEPTLHDGAQEVRRRARAEWYRVLNRSMAWSRLGDDREQVTWDILVLMWQVIGRLVRGGVPARVAFVDAAFAPQTADRAELPDSSQTSLLHSIQEVLAPYFGDDPAQPAEDRHIVRALYAPFWNALTRCLRQADEERKSSCTR</sequence>
<gene>
    <name evidence="3" type="ORF">BV401_34985</name>
</gene>
<evidence type="ECO:0000313" key="4">
    <source>
        <dbReference type="Proteomes" id="UP000187851"/>
    </source>
</evidence>
<protein>
    <recommendedName>
        <fullName evidence="2">pPIWI-RE three-gene island domain-containing protein</fullName>
    </recommendedName>
</protein>
<reference evidence="3 4" key="1">
    <citation type="journal article" date="2017" name="J. Biotechnol.">
        <title>The complete genome sequence of Streptomyces autolyticus CGMCC 0516, the producer of geldanamycin, autolytimycin, reblastatin and elaiophylin.</title>
        <authorList>
            <person name="Yin M."/>
            <person name="Jiang M."/>
            <person name="Ren Z."/>
            <person name="Dong Y."/>
            <person name="Lu T."/>
        </authorList>
    </citation>
    <scope>NUCLEOTIDE SEQUENCE [LARGE SCALE GENOMIC DNA]</scope>
    <source>
        <strain evidence="3 4">CGMCC0516</strain>
    </source>
</reference>
<evidence type="ECO:0000313" key="3">
    <source>
        <dbReference type="EMBL" id="AQA14848.1"/>
    </source>
</evidence>
<evidence type="ECO:0000256" key="1">
    <source>
        <dbReference type="SAM" id="MobiDB-lite"/>
    </source>
</evidence>
<feature type="compositionally biased region" description="Basic and acidic residues" evidence="1">
    <location>
        <begin position="642"/>
        <end position="657"/>
    </location>
</feature>
<accession>A0ABN4WC52</accession>
<name>A0ABN4WC52_9ACTN</name>
<dbReference type="InterPro" id="IPR055254">
    <property type="entry name" value="pPIWI_RE_Z"/>
</dbReference>
<evidence type="ECO:0000259" key="2">
    <source>
        <dbReference type="Pfam" id="PF18155"/>
    </source>
</evidence>
<dbReference type="SUPFAM" id="SSF52540">
    <property type="entry name" value="P-loop containing nucleoside triphosphate hydrolases"/>
    <property type="match status" value="1"/>
</dbReference>
<dbReference type="Pfam" id="PF18155">
    <property type="entry name" value="pPIWI_RE_Z"/>
    <property type="match status" value="1"/>
</dbReference>